<dbReference type="Pfam" id="PF01370">
    <property type="entry name" value="Epimerase"/>
    <property type="match status" value="1"/>
</dbReference>
<protein>
    <submittedName>
        <fullName evidence="2">NAD-dependent epimerase/dehydratase family protein</fullName>
    </submittedName>
</protein>
<dbReference type="Proteomes" id="UP000295411">
    <property type="component" value="Unassembled WGS sequence"/>
</dbReference>
<comment type="caution">
    <text evidence="2">The sequence shown here is derived from an EMBL/GenBank/DDBJ whole genome shotgun (WGS) entry which is preliminary data.</text>
</comment>
<reference evidence="2 3" key="1">
    <citation type="submission" date="2019-03" db="EMBL/GenBank/DDBJ databases">
        <title>Arthrobacter sp. nov., an bacterium isolated from biocrust in Mu Us Desert.</title>
        <authorList>
            <person name="Lixiong L."/>
        </authorList>
    </citation>
    <scope>NUCLEOTIDE SEQUENCE [LARGE SCALE GENOMIC DNA]</scope>
    <source>
        <strain evidence="2 3">SLN-3</strain>
    </source>
</reference>
<dbReference type="GO" id="GO:0005737">
    <property type="term" value="C:cytoplasm"/>
    <property type="evidence" value="ECO:0007669"/>
    <property type="project" value="TreeGrafter"/>
</dbReference>
<dbReference type="GO" id="GO:0004029">
    <property type="term" value="F:aldehyde dehydrogenase (NAD+) activity"/>
    <property type="evidence" value="ECO:0007669"/>
    <property type="project" value="TreeGrafter"/>
</dbReference>
<keyword evidence="3" id="KW-1185">Reference proteome</keyword>
<dbReference type="AlphaFoldDB" id="A0A4R5TZ70"/>
<gene>
    <name evidence="2" type="ORF">E2F48_04860</name>
</gene>
<dbReference type="InterPro" id="IPR036291">
    <property type="entry name" value="NAD(P)-bd_dom_sf"/>
</dbReference>
<name>A0A4R5TZ70_9MICC</name>
<evidence type="ECO:0000259" key="1">
    <source>
        <dbReference type="Pfam" id="PF01370"/>
    </source>
</evidence>
<dbReference type="InterPro" id="IPR051783">
    <property type="entry name" value="NAD(P)-dependent_oxidoreduct"/>
</dbReference>
<dbReference type="PANTHER" id="PTHR48079:SF6">
    <property type="entry name" value="NAD(P)-BINDING DOMAIN-CONTAINING PROTEIN-RELATED"/>
    <property type="match status" value="1"/>
</dbReference>
<dbReference type="SUPFAM" id="SSF51735">
    <property type="entry name" value="NAD(P)-binding Rossmann-fold domains"/>
    <property type="match status" value="1"/>
</dbReference>
<dbReference type="RefSeq" id="WP_133402885.1">
    <property type="nucleotide sequence ID" value="NZ_SMTK01000002.1"/>
</dbReference>
<organism evidence="2 3">
    <name type="scientific">Arthrobacter crusticola</name>
    <dbReference type="NCBI Taxonomy" id="2547960"/>
    <lineage>
        <taxon>Bacteria</taxon>
        <taxon>Bacillati</taxon>
        <taxon>Actinomycetota</taxon>
        <taxon>Actinomycetes</taxon>
        <taxon>Micrococcales</taxon>
        <taxon>Micrococcaceae</taxon>
        <taxon>Arthrobacter</taxon>
    </lineage>
</organism>
<evidence type="ECO:0000313" key="2">
    <source>
        <dbReference type="EMBL" id="TDK26525.1"/>
    </source>
</evidence>
<dbReference type="PANTHER" id="PTHR48079">
    <property type="entry name" value="PROTEIN YEEZ"/>
    <property type="match status" value="1"/>
</dbReference>
<accession>A0A4R5TZ70</accession>
<feature type="domain" description="NAD-dependent epimerase/dehydratase" evidence="1">
    <location>
        <begin position="11"/>
        <end position="167"/>
    </location>
</feature>
<evidence type="ECO:0000313" key="3">
    <source>
        <dbReference type="Proteomes" id="UP000295411"/>
    </source>
</evidence>
<proteinExistence type="predicted"/>
<sequence>MDPNSGEKLHVVVGATGGTGRALVRELLRRGRRVRAVNRSGTATMPAGVEVVAGNALDAASMVAACRDAGVVYNAVNPPLPRWRDDFPAAIDGTLAGAEAAGARLVFVDDTWMYGRVTGPMTEDLPPRPVSNKGLLRAWLAERVLAAHAQGRVETVIGRATELYGPAVESLLGRNLFGPAVGRGSGLWIGNFDEPLAPTFIDDFAYGLADLAEHEGTLGQAWHIPTPPAVTAREFIRMISTEIQRPLPVRRLGPGLVRALGTVSPVAREGAEMLYQFQQPHVADASRFRAVVGPGSVTDYRTGIRRTLAWYRTTPHRGLLPSGS</sequence>
<dbReference type="EMBL" id="SMTK01000002">
    <property type="protein sequence ID" value="TDK26525.1"/>
    <property type="molecule type" value="Genomic_DNA"/>
</dbReference>
<dbReference type="Gene3D" id="3.40.50.720">
    <property type="entry name" value="NAD(P)-binding Rossmann-like Domain"/>
    <property type="match status" value="1"/>
</dbReference>
<dbReference type="OrthoDB" id="8205493at2"/>
<dbReference type="InterPro" id="IPR001509">
    <property type="entry name" value="Epimerase_deHydtase"/>
</dbReference>